<evidence type="ECO:0008006" key="4">
    <source>
        <dbReference type="Google" id="ProtNLM"/>
    </source>
</evidence>
<feature type="compositionally biased region" description="Acidic residues" evidence="1">
    <location>
        <begin position="102"/>
        <end position="128"/>
    </location>
</feature>
<accession>A0A8T1CYJ3</accession>
<comment type="caution">
    <text evidence="2">The sequence shown here is derived from an EMBL/GenBank/DDBJ whole genome shotgun (WGS) entry which is preliminary data.</text>
</comment>
<feature type="region of interest" description="Disordered" evidence="1">
    <location>
        <begin position="93"/>
        <end position="128"/>
    </location>
</feature>
<sequence>MVAPTPKSPRYQLAAHERQLCREALQKKATRKKAANLTTPAIEIPRSKKKTSPAGLCMLKVLSDEAERDVRGDTMLETPACIIDADPNLVAQGPDQCTGLNSDEDSDICEESQDEEDEDGDSGDGDWDIGYLTDEDSDEELMEIPDSMWPSAAKNAERMTSMCHNGWEYDQSKFGPDPSYADLFRWGTKVFIAACAKTAYCVRVQD</sequence>
<evidence type="ECO:0000313" key="3">
    <source>
        <dbReference type="Proteomes" id="UP000736787"/>
    </source>
</evidence>
<reference evidence="2" key="1">
    <citation type="submission" date="2018-10" db="EMBL/GenBank/DDBJ databases">
        <title>Effector identification in a new, highly contiguous assembly of the strawberry crown rot pathogen Phytophthora cactorum.</title>
        <authorList>
            <person name="Armitage A.D."/>
            <person name="Nellist C.F."/>
            <person name="Bates H."/>
            <person name="Vickerstaff R.J."/>
            <person name="Harrison R.J."/>
        </authorList>
    </citation>
    <scope>NUCLEOTIDE SEQUENCE</scope>
    <source>
        <strain evidence="2">4040</strain>
    </source>
</reference>
<dbReference type="VEuPathDB" id="FungiDB:PC110_g13401"/>
<organism evidence="2 3">
    <name type="scientific">Phytophthora cactorum</name>
    <dbReference type="NCBI Taxonomy" id="29920"/>
    <lineage>
        <taxon>Eukaryota</taxon>
        <taxon>Sar</taxon>
        <taxon>Stramenopiles</taxon>
        <taxon>Oomycota</taxon>
        <taxon>Peronosporomycetes</taxon>
        <taxon>Peronosporales</taxon>
        <taxon>Peronosporaceae</taxon>
        <taxon>Phytophthora</taxon>
    </lineage>
</organism>
<gene>
    <name evidence="2" type="ORF">PC117_g13424</name>
</gene>
<protein>
    <recommendedName>
        <fullName evidence="4">PiggyBac transposable element-derived protein domain-containing protein</fullName>
    </recommendedName>
</protein>
<name>A0A8T1CYJ3_9STRA</name>
<dbReference type="AlphaFoldDB" id="A0A8T1CYJ3"/>
<evidence type="ECO:0000313" key="2">
    <source>
        <dbReference type="EMBL" id="KAG2931531.1"/>
    </source>
</evidence>
<proteinExistence type="predicted"/>
<evidence type="ECO:0000256" key="1">
    <source>
        <dbReference type="SAM" id="MobiDB-lite"/>
    </source>
</evidence>
<dbReference type="Proteomes" id="UP000736787">
    <property type="component" value="Unassembled WGS sequence"/>
</dbReference>
<dbReference type="EMBL" id="RCMK01000392">
    <property type="protein sequence ID" value="KAG2931531.1"/>
    <property type="molecule type" value="Genomic_DNA"/>
</dbReference>